<dbReference type="Proteomes" id="UP000007058">
    <property type="component" value="Chromosome"/>
</dbReference>
<proteinExistence type="predicted"/>
<keyword evidence="2 5" id="KW-0378">Hydrolase</keyword>
<comment type="catalytic activity">
    <reaction evidence="4">
        <text>[protein]-L-glutamate 5-O-methyl ester + H2O = L-glutamyl-[protein] + methanol + H(+)</text>
        <dbReference type="Rhea" id="RHEA:23236"/>
        <dbReference type="Rhea" id="RHEA-COMP:10208"/>
        <dbReference type="Rhea" id="RHEA-COMP:10311"/>
        <dbReference type="ChEBI" id="CHEBI:15377"/>
        <dbReference type="ChEBI" id="CHEBI:15378"/>
        <dbReference type="ChEBI" id="CHEBI:17790"/>
        <dbReference type="ChEBI" id="CHEBI:29973"/>
        <dbReference type="ChEBI" id="CHEBI:82795"/>
        <dbReference type="EC" id="3.1.1.61"/>
    </reaction>
</comment>
<organism evidence="7 8">
    <name type="scientific">Paramagnetospirillum magneticum (strain ATCC 700264 / AMB-1)</name>
    <name type="common">Magnetospirillum magneticum</name>
    <dbReference type="NCBI Taxonomy" id="342108"/>
    <lineage>
        <taxon>Bacteria</taxon>
        <taxon>Pseudomonadati</taxon>
        <taxon>Pseudomonadota</taxon>
        <taxon>Alphaproteobacteria</taxon>
        <taxon>Rhodospirillales</taxon>
        <taxon>Magnetospirillaceae</taxon>
        <taxon>Paramagnetospirillum</taxon>
    </lineage>
</organism>
<evidence type="ECO:0000256" key="1">
    <source>
        <dbReference type="ARBA" id="ARBA00022490"/>
    </source>
</evidence>
<evidence type="ECO:0000256" key="3">
    <source>
        <dbReference type="ARBA" id="ARBA00039140"/>
    </source>
</evidence>
<evidence type="ECO:0000256" key="5">
    <source>
        <dbReference type="PROSITE-ProRule" id="PRU00050"/>
    </source>
</evidence>
<keyword evidence="8" id="KW-1185">Reference proteome</keyword>
<sequence length="198" mass="20370">MKRIDAVAIGCSAGGIAALHDILPGLPADLSVPVIVVCHSGPSVHDLLSSVLRRDCLLPVTEAEERTPAHPGHVHVAPPDYHLLVEPDGTFSLSAEERINNVRPAIDPLLESAADTWGDGLLAVLLTGANEDGAAGMAAVKAAGGFCIVQDPTGAVAETMPRAAIAAGGADWIAPLDRIAFLISSLCQPPPSCQERTS</sequence>
<dbReference type="EMBL" id="AP007255">
    <property type="protein sequence ID" value="BAE52684.1"/>
    <property type="molecule type" value="Genomic_DNA"/>
</dbReference>
<dbReference type="HOGENOM" id="CLU_000445_51_2_5"/>
<dbReference type="PANTHER" id="PTHR42872:SF6">
    <property type="entry name" value="PROTEIN-GLUTAMATE METHYLESTERASE_PROTEIN-GLUTAMINE GLUTAMINASE"/>
    <property type="match status" value="1"/>
</dbReference>
<feature type="active site" evidence="5">
    <location>
        <position position="132"/>
    </location>
</feature>
<evidence type="ECO:0000313" key="8">
    <source>
        <dbReference type="Proteomes" id="UP000007058"/>
    </source>
</evidence>
<dbReference type="GO" id="GO:0008984">
    <property type="term" value="F:protein-glutamate methylesterase activity"/>
    <property type="evidence" value="ECO:0007669"/>
    <property type="project" value="UniProtKB-EC"/>
</dbReference>
<reference evidence="7 8" key="1">
    <citation type="journal article" date="2005" name="DNA Res.">
        <title>Complete genome sequence of the facultative anaerobic magnetotactic bacterium Magnetospirillum sp. strain AMB-1.</title>
        <authorList>
            <person name="Matsunaga T."/>
            <person name="Okamura Y."/>
            <person name="Fukuda Y."/>
            <person name="Wahyudi A.T."/>
            <person name="Murase Y."/>
            <person name="Takeyama H."/>
        </authorList>
    </citation>
    <scope>NUCLEOTIDE SEQUENCE [LARGE SCALE GENOMIC DNA]</scope>
    <source>
        <strain evidence="8">ATCC 700264 / AMB-1</strain>
    </source>
</reference>
<accession>Q2W0E1</accession>
<keyword evidence="5" id="KW-0145">Chemotaxis</keyword>
<dbReference type="OrthoDB" id="9793421at2"/>
<dbReference type="Gene3D" id="3.40.50.180">
    <property type="entry name" value="Methylesterase CheB, C-terminal domain"/>
    <property type="match status" value="1"/>
</dbReference>
<dbReference type="PANTHER" id="PTHR42872">
    <property type="entry name" value="PROTEIN-GLUTAMATE METHYLESTERASE/PROTEIN-GLUTAMINE GLUTAMINASE"/>
    <property type="match status" value="1"/>
</dbReference>
<evidence type="ECO:0000256" key="2">
    <source>
        <dbReference type="ARBA" id="ARBA00022801"/>
    </source>
</evidence>
<dbReference type="GO" id="GO:0006935">
    <property type="term" value="P:chemotaxis"/>
    <property type="evidence" value="ECO:0007669"/>
    <property type="project" value="UniProtKB-UniRule"/>
</dbReference>
<dbReference type="AlphaFoldDB" id="Q2W0E1"/>
<evidence type="ECO:0000313" key="7">
    <source>
        <dbReference type="EMBL" id="BAE52684.1"/>
    </source>
</evidence>
<dbReference type="EC" id="3.1.1.61" evidence="3"/>
<dbReference type="STRING" id="342108.amb3880"/>
<dbReference type="Pfam" id="PF01339">
    <property type="entry name" value="CheB_methylest"/>
    <property type="match status" value="1"/>
</dbReference>
<keyword evidence="1" id="KW-0963">Cytoplasm</keyword>
<dbReference type="KEGG" id="mag:amb3880"/>
<dbReference type="GO" id="GO:0000156">
    <property type="term" value="F:phosphorelay response regulator activity"/>
    <property type="evidence" value="ECO:0007669"/>
    <property type="project" value="InterPro"/>
</dbReference>
<dbReference type="PROSITE" id="PS50122">
    <property type="entry name" value="CHEB"/>
    <property type="match status" value="1"/>
</dbReference>
<name>Q2W0E1_PARM1</name>
<feature type="active site" evidence="5">
    <location>
        <position position="12"/>
    </location>
</feature>
<dbReference type="SUPFAM" id="SSF52738">
    <property type="entry name" value="Methylesterase CheB, C-terminal domain"/>
    <property type="match status" value="1"/>
</dbReference>
<dbReference type="InterPro" id="IPR000673">
    <property type="entry name" value="Sig_transdc_resp-reg_Me-estase"/>
</dbReference>
<feature type="domain" description="CheB-type methylesterase" evidence="6">
    <location>
        <begin position="1"/>
        <end position="180"/>
    </location>
</feature>
<dbReference type="CDD" id="cd16433">
    <property type="entry name" value="CheB"/>
    <property type="match status" value="1"/>
</dbReference>
<dbReference type="InterPro" id="IPR035909">
    <property type="entry name" value="CheB_C"/>
</dbReference>
<evidence type="ECO:0000259" key="6">
    <source>
        <dbReference type="PROSITE" id="PS50122"/>
    </source>
</evidence>
<dbReference type="GO" id="GO:0005737">
    <property type="term" value="C:cytoplasm"/>
    <property type="evidence" value="ECO:0007669"/>
    <property type="project" value="InterPro"/>
</dbReference>
<feature type="active site" evidence="5">
    <location>
        <position position="39"/>
    </location>
</feature>
<evidence type="ECO:0000256" key="4">
    <source>
        <dbReference type="ARBA" id="ARBA00048267"/>
    </source>
</evidence>
<protein>
    <recommendedName>
        <fullName evidence="3">protein-glutamate methylesterase</fullName>
        <ecNumber evidence="3">3.1.1.61</ecNumber>
    </recommendedName>
</protein>
<dbReference type="RefSeq" id="WP_011386234.1">
    <property type="nucleotide sequence ID" value="NC_007626.1"/>
</dbReference>
<gene>
    <name evidence="7" type="ordered locus">amb3880</name>
</gene>